<evidence type="ECO:0000313" key="2">
    <source>
        <dbReference type="Proteomes" id="UP000824024"/>
    </source>
</evidence>
<dbReference type="EMBL" id="DXCH01000100">
    <property type="protein sequence ID" value="HIZ07019.1"/>
    <property type="molecule type" value="Genomic_DNA"/>
</dbReference>
<protein>
    <submittedName>
        <fullName evidence="1">Uncharacterized protein</fullName>
    </submittedName>
</protein>
<accession>A0A9D2D1Z5</accession>
<reference evidence="1" key="2">
    <citation type="submission" date="2021-04" db="EMBL/GenBank/DDBJ databases">
        <authorList>
            <person name="Gilroy R."/>
        </authorList>
    </citation>
    <scope>NUCLEOTIDE SEQUENCE</scope>
    <source>
        <strain evidence="1">CHK192-9172</strain>
    </source>
</reference>
<sequence>MDKIIKELQAALRSRENYSLWGAKCCELLSISLDMNNKWMLDHAMDLAGKCYRAREDFKETDLFIVRREYRRIYEERLNQKVSNGWEYFASLYKRRDKYQKRSLALIYRVRNLVQNFYEKNYSLEPVVTNLAHIWEEFLGIVPDFLLTWEIFGEASELLRAAGQWDEYLKYGKFIMENIDKVSQQIIDYSLPMVLTAWAELKDPLEAMYLTAKFKNEIEGIVRRDKKGDNRKWVVSLIQSLEEKALSGQAGEEGKRLWNMAKMQKQ</sequence>
<organism evidence="1 2">
    <name type="scientific">Candidatus Eubacterium avistercoris</name>
    <dbReference type="NCBI Taxonomy" id="2838567"/>
    <lineage>
        <taxon>Bacteria</taxon>
        <taxon>Bacillati</taxon>
        <taxon>Bacillota</taxon>
        <taxon>Clostridia</taxon>
        <taxon>Eubacteriales</taxon>
        <taxon>Eubacteriaceae</taxon>
        <taxon>Eubacterium</taxon>
    </lineage>
</organism>
<dbReference type="AlphaFoldDB" id="A0A9D2D1Z5"/>
<name>A0A9D2D1Z5_9FIRM</name>
<reference evidence="1" key="1">
    <citation type="journal article" date="2021" name="PeerJ">
        <title>Extensive microbial diversity within the chicken gut microbiome revealed by metagenomics and culture.</title>
        <authorList>
            <person name="Gilroy R."/>
            <person name="Ravi A."/>
            <person name="Getino M."/>
            <person name="Pursley I."/>
            <person name="Horton D.L."/>
            <person name="Alikhan N.F."/>
            <person name="Baker D."/>
            <person name="Gharbi K."/>
            <person name="Hall N."/>
            <person name="Watson M."/>
            <person name="Adriaenssens E.M."/>
            <person name="Foster-Nyarko E."/>
            <person name="Jarju S."/>
            <person name="Secka A."/>
            <person name="Antonio M."/>
            <person name="Oren A."/>
            <person name="Chaudhuri R.R."/>
            <person name="La Ragione R."/>
            <person name="Hildebrand F."/>
            <person name="Pallen M.J."/>
        </authorList>
    </citation>
    <scope>NUCLEOTIDE SEQUENCE</scope>
    <source>
        <strain evidence="1">CHK192-9172</strain>
    </source>
</reference>
<dbReference type="Proteomes" id="UP000824024">
    <property type="component" value="Unassembled WGS sequence"/>
</dbReference>
<comment type="caution">
    <text evidence="1">The sequence shown here is derived from an EMBL/GenBank/DDBJ whole genome shotgun (WGS) entry which is preliminary data.</text>
</comment>
<evidence type="ECO:0000313" key="1">
    <source>
        <dbReference type="EMBL" id="HIZ07019.1"/>
    </source>
</evidence>
<proteinExistence type="predicted"/>
<gene>
    <name evidence="1" type="ORF">IAA08_03670</name>
</gene>